<evidence type="ECO:0000256" key="4">
    <source>
        <dbReference type="ARBA" id="ARBA00023315"/>
    </source>
</evidence>
<feature type="domain" description="Phosphate acetyl/butaryl transferase" evidence="5">
    <location>
        <begin position="3"/>
        <end position="320"/>
    </location>
</feature>
<dbReference type="InterPro" id="IPR042113">
    <property type="entry name" value="P_AcTrfase_dom1"/>
</dbReference>
<evidence type="ECO:0000313" key="6">
    <source>
        <dbReference type="EMBL" id="NIR76563.1"/>
    </source>
</evidence>
<protein>
    <submittedName>
        <fullName evidence="6">Phosphate acetyltransferase</fullName>
    </submittedName>
</protein>
<dbReference type="Gene3D" id="3.40.50.10950">
    <property type="match status" value="1"/>
</dbReference>
<sequence>MGFLQQLAQRAESAGRRIILAEGHDERVQDAAVRLQDHGHIEPILLTPDCTVGPPPGWKGPIRCPVDDPELPRYADFYRQIRPQEALDDRTARERVADPLYFAGLMVRAGDADGVVAGADHATGDVVRAAYRCVGTSPGHSYVTGAFYMVVPSFRGTDEPEVLTFADSGVIPNPSPEQLVEIALQAAEMRSVVVGDVPHVAFLSFSTHGSARSPAAEKMRKAFELLKDKRPDLAADGELQADAALIRQVGQRKAPSSPVAGQANVLIFPDLGAGNIAYKLVERLAGATAIGPILHGLALPYNDLSRGADPASIEWVAYVTAVQAGS</sequence>
<gene>
    <name evidence="6" type="ORF">GWO12_15895</name>
</gene>
<comment type="caution">
    <text evidence="6">The sequence shown here is derived from an EMBL/GenBank/DDBJ whole genome shotgun (WGS) entry which is preliminary data.</text>
</comment>
<dbReference type="Pfam" id="PF01515">
    <property type="entry name" value="PTA_PTB"/>
    <property type="match status" value="1"/>
</dbReference>
<accession>A0AAE5CCW4</accession>
<dbReference type="SUPFAM" id="SSF53659">
    <property type="entry name" value="Isocitrate/Isopropylmalate dehydrogenase-like"/>
    <property type="match status" value="1"/>
</dbReference>
<evidence type="ECO:0000313" key="7">
    <source>
        <dbReference type="Proteomes" id="UP000702544"/>
    </source>
</evidence>
<dbReference type="AlphaFoldDB" id="A0AAE5CCW4"/>
<comment type="catalytic activity">
    <reaction evidence="1">
        <text>acetyl-CoA + phosphate = acetyl phosphate + CoA</text>
        <dbReference type="Rhea" id="RHEA:19521"/>
        <dbReference type="ChEBI" id="CHEBI:22191"/>
        <dbReference type="ChEBI" id="CHEBI:43474"/>
        <dbReference type="ChEBI" id="CHEBI:57287"/>
        <dbReference type="ChEBI" id="CHEBI:57288"/>
        <dbReference type="EC" id="2.3.1.8"/>
    </reaction>
</comment>
<dbReference type="InterPro" id="IPR002505">
    <property type="entry name" value="PTA_PTB"/>
</dbReference>
<reference evidence="6 7" key="1">
    <citation type="submission" date="2020-01" db="EMBL/GenBank/DDBJ databases">
        <title>Genomes assembled from Gulf of Kutch pelagic sediment metagenomes.</title>
        <authorList>
            <person name="Chandrashekar M."/>
            <person name="Mahajan M.S."/>
            <person name="Dave K.J."/>
            <person name="Vatsa P."/>
            <person name="Nathani N.M."/>
        </authorList>
    </citation>
    <scope>NUCLEOTIDE SEQUENCE [LARGE SCALE GENOMIC DNA]</scope>
    <source>
        <strain evidence="6">KS3-K002</strain>
    </source>
</reference>
<evidence type="ECO:0000256" key="2">
    <source>
        <dbReference type="ARBA" id="ARBA00005656"/>
    </source>
</evidence>
<dbReference type="GO" id="GO:0008959">
    <property type="term" value="F:phosphate acetyltransferase activity"/>
    <property type="evidence" value="ECO:0007669"/>
    <property type="project" value="UniProtKB-EC"/>
</dbReference>
<comment type="similarity">
    <text evidence="2">Belongs to the phosphate acetyltransferase and butyryltransferase family.</text>
</comment>
<evidence type="ECO:0000256" key="1">
    <source>
        <dbReference type="ARBA" id="ARBA00000705"/>
    </source>
</evidence>
<dbReference type="InterPro" id="IPR042112">
    <property type="entry name" value="P_AcTrfase_dom2"/>
</dbReference>
<dbReference type="Proteomes" id="UP000702544">
    <property type="component" value="Unassembled WGS sequence"/>
</dbReference>
<dbReference type="EMBL" id="JAACAK010000133">
    <property type="protein sequence ID" value="NIR76563.1"/>
    <property type="molecule type" value="Genomic_DNA"/>
</dbReference>
<proteinExistence type="inferred from homology"/>
<evidence type="ECO:0000259" key="5">
    <source>
        <dbReference type="Pfam" id="PF01515"/>
    </source>
</evidence>
<dbReference type="InterPro" id="IPR012147">
    <property type="entry name" value="P_Ac_Bu_trans"/>
</dbReference>
<dbReference type="InterPro" id="IPR050500">
    <property type="entry name" value="Phos_Acetyltrans/Butyryltrans"/>
</dbReference>
<organism evidence="6 7">
    <name type="scientific">Candidatus Kutchimonas denitrificans</name>
    <dbReference type="NCBI Taxonomy" id="3056748"/>
    <lineage>
        <taxon>Bacteria</taxon>
        <taxon>Pseudomonadati</taxon>
        <taxon>Gemmatimonadota</taxon>
        <taxon>Gemmatimonadia</taxon>
        <taxon>Candidatus Palauibacterales</taxon>
        <taxon>Candidatus Palauibacteraceae</taxon>
        <taxon>Candidatus Kutchimonas</taxon>
    </lineage>
</organism>
<dbReference type="PANTHER" id="PTHR43356">
    <property type="entry name" value="PHOSPHATE ACETYLTRANSFERASE"/>
    <property type="match status" value="1"/>
</dbReference>
<dbReference type="PIRSF" id="PIRSF000428">
    <property type="entry name" value="P_Ac_trans"/>
    <property type="match status" value="1"/>
</dbReference>
<name>A0AAE5CCW4_9BACT</name>
<dbReference type="PANTHER" id="PTHR43356:SF3">
    <property type="entry name" value="PHOSPHATE ACETYLTRANSFERASE"/>
    <property type="match status" value="1"/>
</dbReference>
<keyword evidence="4" id="KW-0012">Acyltransferase</keyword>
<evidence type="ECO:0000256" key="3">
    <source>
        <dbReference type="ARBA" id="ARBA00022679"/>
    </source>
</evidence>
<keyword evidence="3" id="KW-0808">Transferase</keyword>
<dbReference type="Gene3D" id="3.40.50.10750">
    <property type="entry name" value="Isocitrate/Isopropylmalate dehydrogenase-like"/>
    <property type="match status" value="1"/>
</dbReference>